<name>A0A426X7F3_ENSVE</name>
<dbReference type="EMBL" id="AMZH03025114">
    <property type="protein sequence ID" value="RRT35406.1"/>
    <property type="molecule type" value="Genomic_DNA"/>
</dbReference>
<comment type="caution">
    <text evidence="2">The sequence shown here is derived from an EMBL/GenBank/DDBJ whole genome shotgun (WGS) entry which is preliminary data.</text>
</comment>
<feature type="signal peptide" evidence="1">
    <location>
        <begin position="1"/>
        <end position="25"/>
    </location>
</feature>
<reference evidence="2 3" key="1">
    <citation type="journal article" date="2014" name="Agronomy (Basel)">
        <title>A Draft Genome Sequence for Ensete ventricosum, the Drought-Tolerant Tree Against Hunger.</title>
        <authorList>
            <person name="Harrison J."/>
            <person name="Moore K.A."/>
            <person name="Paszkiewicz K."/>
            <person name="Jones T."/>
            <person name="Grant M."/>
            <person name="Ambacheew D."/>
            <person name="Muzemil S."/>
            <person name="Studholme D.J."/>
        </authorList>
    </citation>
    <scope>NUCLEOTIDE SEQUENCE [LARGE SCALE GENOMIC DNA]</scope>
</reference>
<gene>
    <name evidence="2" type="ORF">B296_00046323</name>
</gene>
<dbReference type="AlphaFoldDB" id="A0A426X7F3"/>
<evidence type="ECO:0000313" key="2">
    <source>
        <dbReference type="EMBL" id="RRT35406.1"/>
    </source>
</evidence>
<feature type="chain" id="PRO_5019228390" evidence="1">
    <location>
        <begin position="26"/>
        <end position="119"/>
    </location>
</feature>
<sequence>MPGNWPTYPWYALFDLLHILMSTRSAKISFALRSMNASRSSGVTPSYMALNQSCSFTITSIIYTCTWSHSGVLAFSGNSPEKSSLWRIWWKVSVDMPSFSFSSSNSAVMLQSQSVENLI</sequence>
<accession>A0A426X7F3</accession>
<keyword evidence="1" id="KW-0732">Signal</keyword>
<organism evidence="2 3">
    <name type="scientific">Ensete ventricosum</name>
    <name type="common">Abyssinian banana</name>
    <name type="synonym">Musa ensete</name>
    <dbReference type="NCBI Taxonomy" id="4639"/>
    <lineage>
        <taxon>Eukaryota</taxon>
        <taxon>Viridiplantae</taxon>
        <taxon>Streptophyta</taxon>
        <taxon>Embryophyta</taxon>
        <taxon>Tracheophyta</taxon>
        <taxon>Spermatophyta</taxon>
        <taxon>Magnoliopsida</taxon>
        <taxon>Liliopsida</taxon>
        <taxon>Zingiberales</taxon>
        <taxon>Musaceae</taxon>
        <taxon>Ensete</taxon>
    </lineage>
</organism>
<evidence type="ECO:0000313" key="3">
    <source>
        <dbReference type="Proteomes" id="UP000287651"/>
    </source>
</evidence>
<evidence type="ECO:0000256" key="1">
    <source>
        <dbReference type="SAM" id="SignalP"/>
    </source>
</evidence>
<dbReference type="Proteomes" id="UP000287651">
    <property type="component" value="Unassembled WGS sequence"/>
</dbReference>
<protein>
    <submittedName>
        <fullName evidence="2">Uncharacterized protein</fullName>
    </submittedName>
</protein>
<proteinExistence type="predicted"/>